<name>A0A2V1HVK9_9MICO</name>
<sequence length="427" mass="41737">MTRGSAVRRSTGALALPVMAALIALGLTACDVPVAAAPVPTPTQTPVVPYGDGVLRIGGLVPTTGASAGLSAAQVAGIELAVREIDEAGGYGGVPVQVFHRDVGEPGSGVLAASFAELVAKGVDVVVGPSDPSLAAELVPLATAARIPVISPDAGAMDAAELDSGGYLFRLASGPGILAAAVTELVGSATMSVAAVDDGFGAGVITAITDDRAAAGLDPVVSAVTASGTSAVKAAADVAAGDPDYVVVAAAAGASSTTEALVASLLDQGVVASQLVLVGDGVLDLSVLSPAGELEGARALTAGAPLDDGFRARLLSADPGVTDFRFAAESYDAVMLAALAARVAGDDGGESIARAIPGVSSDWVTCSSFAECAQVLGSEDDIDYQGVSGAVDLDDSGDLVAGTVSSWLYGADGRAAIGDILRVSTRP</sequence>
<dbReference type="AlphaFoldDB" id="A0A2V1HVK9"/>
<evidence type="ECO:0000256" key="3">
    <source>
        <dbReference type="SAM" id="SignalP"/>
    </source>
</evidence>
<comment type="similarity">
    <text evidence="1">Belongs to the leucine-binding protein family.</text>
</comment>
<evidence type="ECO:0000256" key="2">
    <source>
        <dbReference type="ARBA" id="ARBA00022729"/>
    </source>
</evidence>
<dbReference type="InterPro" id="IPR051010">
    <property type="entry name" value="BCAA_transport"/>
</dbReference>
<dbReference type="PROSITE" id="PS51257">
    <property type="entry name" value="PROKAR_LIPOPROTEIN"/>
    <property type="match status" value="1"/>
</dbReference>
<dbReference type="InterPro" id="IPR028081">
    <property type="entry name" value="Leu-bd"/>
</dbReference>
<comment type="caution">
    <text evidence="5">The sequence shown here is derived from an EMBL/GenBank/DDBJ whole genome shotgun (WGS) entry which is preliminary data.</text>
</comment>
<dbReference type="OrthoDB" id="5125267at2"/>
<evidence type="ECO:0000313" key="5">
    <source>
        <dbReference type="EMBL" id="PVZ95050.1"/>
    </source>
</evidence>
<feature type="signal peptide" evidence="3">
    <location>
        <begin position="1"/>
        <end position="29"/>
    </location>
</feature>
<keyword evidence="2 3" id="KW-0732">Signal</keyword>
<dbReference type="PANTHER" id="PTHR30483">
    <property type="entry name" value="LEUCINE-SPECIFIC-BINDING PROTEIN"/>
    <property type="match status" value="1"/>
</dbReference>
<gene>
    <name evidence="5" type="ORF">DDQ50_00505</name>
</gene>
<dbReference type="EMBL" id="QEOP01000001">
    <property type="protein sequence ID" value="PVZ95050.1"/>
    <property type="molecule type" value="Genomic_DNA"/>
</dbReference>
<dbReference type="PANTHER" id="PTHR30483:SF6">
    <property type="entry name" value="PERIPLASMIC BINDING PROTEIN OF ABC TRANSPORTER FOR NATURAL AMINO ACIDS"/>
    <property type="match status" value="1"/>
</dbReference>
<keyword evidence="6" id="KW-1185">Reference proteome</keyword>
<protein>
    <submittedName>
        <fullName evidence="5">Branched-chain amino acid ABC transporter substrate-binding protein</fullName>
    </submittedName>
</protein>
<reference evidence="5 6" key="1">
    <citation type="submission" date="2018-05" db="EMBL/GenBank/DDBJ databases">
        <title>Amnibacterium sp. M8JJ-5, whole genome shotgun sequence.</title>
        <authorList>
            <person name="Tuo L."/>
        </authorList>
    </citation>
    <scope>NUCLEOTIDE SEQUENCE [LARGE SCALE GENOMIC DNA]</scope>
    <source>
        <strain evidence="5 6">M8JJ-5</strain>
    </source>
</reference>
<evidence type="ECO:0000259" key="4">
    <source>
        <dbReference type="Pfam" id="PF13458"/>
    </source>
</evidence>
<feature type="domain" description="Leucine-binding protein" evidence="4">
    <location>
        <begin position="55"/>
        <end position="360"/>
    </location>
</feature>
<organism evidence="5 6">
    <name type="scientific">Amnibacterium flavum</name>
    <dbReference type="NCBI Taxonomy" id="2173173"/>
    <lineage>
        <taxon>Bacteria</taxon>
        <taxon>Bacillati</taxon>
        <taxon>Actinomycetota</taxon>
        <taxon>Actinomycetes</taxon>
        <taxon>Micrococcales</taxon>
        <taxon>Microbacteriaceae</taxon>
        <taxon>Amnibacterium</taxon>
    </lineage>
</organism>
<accession>A0A2V1HVK9</accession>
<dbReference type="SUPFAM" id="SSF53822">
    <property type="entry name" value="Periplasmic binding protein-like I"/>
    <property type="match status" value="1"/>
</dbReference>
<dbReference type="Gene3D" id="3.40.50.2300">
    <property type="match status" value="2"/>
</dbReference>
<dbReference type="Proteomes" id="UP000244893">
    <property type="component" value="Unassembled WGS sequence"/>
</dbReference>
<dbReference type="InterPro" id="IPR028082">
    <property type="entry name" value="Peripla_BP_I"/>
</dbReference>
<proteinExistence type="inferred from homology"/>
<feature type="chain" id="PRO_5038370800" evidence="3">
    <location>
        <begin position="30"/>
        <end position="427"/>
    </location>
</feature>
<evidence type="ECO:0000313" key="6">
    <source>
        <dbReference type="Proteomes" id="UP000244893"/>
    </source>
</evidence>
<evidence type="ECO:0000256" key="1">
    <source>
        <dbReference type="ARBA" id="ARBA00010062"/>
    </source>
</evidence>
<dbReference type="Pfam" id="PF13458">
    <property type="entry name" value="Peripla_BP_6"/>
    <property type="match status" value="1"/>
</dbReference>